<protein>
    <submittedName>
        <fullName evidence="2">Uncharacterized protein</fullName>
    </submittedName>
</protein>
<dbReference type="AlphaFoldDB" id="W1PA67"/>
<accession>W1PA67</accession>
<evidence type="ECO:0000256" key="1">
    <source>
        <dbReference type="SAM" id="MobiDB-lite"/>
    </source>
</evidence>
<feature type="region of interest" description="Disordered" evidence="1">
    <location>
        <begin position="1"/>
        <end position="31"/>
    </location>
</feature>
<reference evidence="3" key="1">
    <citation type="journal article" date="2013" name="Science">
        <title>The Amborella genome and the evolution of flowering plants.</title>
        <authorList>
            <consortium name="Amborella Genome Project"/>
        </authorList>
    </citation>
    <scope>NUCLEOTIDE SEQUENCE [LARGE SCALE GENOMIC DNA]</scope>
</reference>
<feature type="region of interest" description="Disordered" evidence="1">
    <location>
        <begin position="132"/>
        <end position="154"/>
    </location>
</feature>
<dbReference type="Gramene" id="ERN06782">
    <property type="protein sequence ID" value="ERN06782"/>
    <property type="gene ID" value="AMTR_s00005p00175820"/>
</dbReference>
<feature type="region of interest" description="Disordered" evidence="1">
    <location>
        <begin position="45"/>
        <end position="75"/>
    </location>
</feature>
<evidence type="ECO:0000313" key="2">
    <source>
        <dbReference type="EMBL" id="ERN06782.1"/>
    </source>
</evidence>
<gene>
    <name evidence="2" type="ORF">AMTR_s00005p00175820</name>
</gene>
<organism evidence="2 3">
    <name type="scientific">Amborella trichopoda</name>
    <dbReference type="NCBI Taxonomy" id="13333"/>
    <lineage>
        <taxon>Eukaryota</taxon>
        <taxon>Viridiplantae</taxon>
        <taxon>Streptophyta</taxon>
        <taxon>Embryophyta</taxon>
        <taxon>Tracheophyta</taxon>
        <taxon>Spermatophyta</taxon>
        <taxon>Magnoliopsida</taxon>
        <taxon>Amborellales</taxon>
        <taxon>Amborellaceae</taxon>
        <taxon>Amborella</taxon>
    </lineage>
</organism>
<dbReference type="PANTHER" id="PTHR33132">
    <property type="entry name" value="OSJNBB0118P14.9 PROTEIN"/>
    <property type="match status" value="1"/>
</dbReference>
<dbReference type="OrthoDB" id="1937951at2759"/>
<dbReference type="PANTHER" id="PTHR33132:SF128">
    <property type="entry name" value="OS01G0778900 PROTEIN"/>
    <property type="match status" value="1"/>
</dbReference>
<feature type="compositionally biased region" description="Polar residues" evidence="1">
    <location>
        <begin position="65"/>
        <end position="75"/>
    </location>
</feature>
<keyword evidence="3" id="KW-1185">Reference proteome</keyword>
<dbReference type="EMBL" id="KI393866">
    <property type="protein sequence ID" value="ERN06782.1"/>
    <property type="molecule type" value="Genomic_DNA"/>
</dbReference>
<sequence length="154" mass="15894">MTVAAADSKKHGSSVTSPPTKRTCSCAPTTHPGSFRCRLHRSLSTLKTDKGPSMSSLLPPIPTKEASSSASSPLPTITNTAAVALLKAHRQPHLLAATKTAVKDHLNRQIQGANAKLNGSRIGKMHNGASMGVEMPAETAPPQGPNGGDSSSCH</sequence>
<dbReference type="Proteomes" id="UP000017836">
    <property type="component" value="Unassembled WGS sequence"/>
</dbReference>
<proteinExistence type="predicted"/>
<feature type="compositionally biased region" description="Polar residues" evidence="1">
    <location>
        <begin position="13"/>
        <end position="31"/>
    </location>
</feature>
<evidence type="ECO:0000313" key="3">
    <source>
        <dbReference type="Proteomes" id="UP000017836"/>
    </source>
</evidence>
<dbReference type="HOGENOM" id="CLU_1706630_0_0_1"/>
<name>W1PA67_AMBTC</name>